<organism evidence="2 3">
    <name type="scientific">Aerophototrophica crusticola</name>
    <dbReference type="NCBI Taxonomy" id="1709002"/>
    <lineage>
        <taxon>Bacteria</taxon>
        <taxon>Pseudomonadati</taxon>
        <taxon>Pseudomonadota</taxon>
        <taxon>Alphaproteobacteria</taxon>
        <taxon>Rhodospirillales</taxon>
        <taxon>Rhodospirillaceae</taxon>
        <taxon>Aerophototrophica</taxon>
    </lineage>
</organism>
<evidence type="ECO:0000313" key="3">
    <source>
        <dbReference type="Proteomes" id="UP000501891"/>
    </source>
</evidence>
<keyword evidence="1" id="KW-0732">Signal</keyword>
<reference evidence="2" key="1">
    <citation type="submission" date="2020-04" db="EMBL/GenBank/DDBJ databases">
        <title>A desert anoxygenic phototrophic bacterium fixes CO2 using RubisCO under aerobic conditions.</title>
        <authorList>
            <person name="Tang K."/>
        </authorList>
    </citation>
    <scope>NUCLEOTIDE SEQUENCE [LARGE SCALE GENOMIC DNA]</scope>
    <source>
        <strain evidence="2">MIMtkB3</strain>
    </source>
</reference>
<proteinExistence type="predicted"/>
<keyword evidence="3" id="KW-1185">Reference proteome</keyword>
<protein>
    <submittedName>
        <fullName evidence="2">Uncharacterized protein</fullName>
    </submittedName>
</protein>
<name>A0A858R3V1_9PROT</name>
<evidence type="ECO:0000256" key="1">
    <source>
        <dbReference type="SAM" id="SignalP"/>
    </source>
</evidence>
<dbReference type="AlphaFoldDB" id="A0A858R3V1"/>
<dbReference type="EMBL" id="CP051775">
    <property type="protein sequence ID" value="QJE72057.1"/>
    <property type="molecule type" value="Genomic_DNA"/>
</dbReference>
<dbReference type="KEGG" id="acru:HHL28_02110"/>
<dbReference type="Proteomes" id="UP000501891">
    <property type="component" value="Chromosome"/>
</dbReference>
<gene>
    <name evidence="2" type="ORF">HHL28_02110</name>
</gene>
<accession>A0A858R3V1</accession>
<feature type="chain" id="PRO_5032579444" evidence="1">
    <location>
        <begin position="24"/>
        <end position="134"/>
    </location>
</feature>
<sequence length="134" mass="14033">MRLTLAACLSVAILAPLAAPAGAQVQPPQRKGEYGCQVSPATPCRGRVDFEQGNSFEFKIAGPGQAVFTNEGNKRCTLEYSVTESSQASTGKQLNLGPGQTLALPVRDKAGMIVRFFSRGLGSTACDLSVTLQG</sequence>
<feature type="signal peptide" evidence="1">
    <location>
        <begin position="1"/>
        <end position="23"/>
    </location>
</feature>
<evidence type="ECO:0000313" key="2">
    <source>
        <dbReference type="EMBL" id="QJE72057.1"/>
    </source>
</evidence>